<reference evidence="2 3" key="1">
    <citation type="submission" date="2024-04" db="EMBL/GenBank/DDBJ databases">
        <authorList>
            <person name="Waldvogel A.-M."/>
            <person name="Schoenle A."/>
        </authorList>
    </citation>
    <scope>NUCLEOTIDE SEQUENCE [LARGE SCALE GENOMIC DNA]</scope>
</reference>
<feature type="region of interest" description="Disordered" evidence="1">
    <location>
        <begin position="201"/>
        <end position="221"/>
    </location>
</feature>
<proteinExistence type="predicted"/>
<evidence type="ECO:0000313" key="3">
    <source>
        <dbReference type="Proteomes" id="UP001497482"/>
    </source>
</evidence>
<dbReference type="AlphaFoldDB" id="A0AAV2L306"/>
<name>A0AAV2L306_KNICA</name>
<organism evidence="2 3">
    <name type="scientific">Knipowitschia caucasica</name>
    <name type="common">Caucasian dwarf goby</name>
    <name type="synonym">Pomatoschistus caucasicus</name>
    <dbReference type="NCBI Taxonomy" id="637954"/>
    <lineage>
        <taxon>Eukaryota</taxon>
        <taxon>Metazoa</taxon>
        <taxon>Chordata</taxon>
        <taxon>Craniata</taxon>
        <taxon>Vertebrata</taxon>
        <taxon>Euteleostomi</taxon>
        <taxon>Actinopterygii</taxon>
        <taxon>Neopterygii</taxon>
        <taxon>Teleostei</taxon>
        <taxon>Neoteleostei</taxon>
        <taxon>Acanthomorphata</taxon>
        <taxon>Gobiaria</taxon>
        <taxon>Gobiiformes</taxon>
        <taxon>Gobioidei</taxon>
        <taxon>Gobiidae</taxon>
        <taxon>Gobiinae</taxon>
        <taxon>Knipowitschia</taxon>
    </lineage>
</organism>
<accession>A0AAV2L306</accession>
<evidence type="ECO:0000256" key="1">
    <source>
        <dbReference type="SAM" id="MobiDB-lite"/>
    </source>
</evidence>
<feature type="region of interest" description="Disordered" evidence="1">
    <location>
        <begin position="1"/>
        <end position="20"/>
    </location>
</feature>
<sequence>MAMRPSPSDGTPGQNGSGAPCFSNPSYHTVAQCNVVSTISSGLDGTLTLKSNTLKGRSGSEWRAYCNLSDIEVQPGETTAQRGPRKDYIKGSMCNNSPCSLNSDNPYATIRDPPGLSCKHPVLGDSSYVEVKSPSHREVPFGGTATLLGAATRAVFEVEPSVSVLQGPNGMATGFSQSPYDLPRPSALQSHLQSHYDILPLHHTSASDPPPLAPESPSSLL</sequence>
<evidence type="ECO:0000313" key="2">
    <source>
        <dbReference type="EMBL" id="CAL1595806.1"/>
    </source>
</evidence>
<keyword evidence="3" id="KW-1185">Reference proteome</keyword>
<dbReference type="EMBL" id="OZ035842">
    <property type="protein sequence ID" value="CAL1595806.1"/>
    <property type="molecule type" value="Genomic_DNA"/>
</dbReference>
<dbReference type="Proteomes" id="UP001497482">
    <property type="component" value="Chromosome 20"/>
</dbReference>
<protein>
    <submittedName>
        <fullName evidence="2">Uncharacterized protein</fullName>
    </submittedName>
</protein>
<gene>
    <name evidence="2" type="ORF">KC01_LOCUS24543</name>
</gene>